<keyword evidence="3" id="KW-0833">Ubl conjugation pathway</keyword>
<dbReference type="PANTHER" id="PTHR10706">
    <property type="entry name" value="F-BOX FAMILY PROTEIN"/>
    <property type="match status" value="1"/>
</dbReference>
<evidence type="ECO:0000313" key="5">
    <source>
        <dbReference type="EMBL" id="JAP72853.1"/>
    </source>
</evidence>
<dbReference type="InterPro" id="IPR036047">
    <property type="entry name" value="F-box-like_dom_sf"/>
</dbReference>
<feature type="domain" description="F-box" evidence="4">
    <location>
        <begin position="1"/>
        <end position="44"/>
    </location>
</feature>
<dbReference type="InterPro" id="IPR045048">
    <property type="entry name" value="FBXO31/39"/>
</dbReference>
<evidence type="ECO:0000256" key="2">
    <source>
        <dbReference type="ARBA" id="ARBA00010611"/>
    </source>
</evidence>
<evidence type="ECO:0000259" key="4">
    <source>
        <dbReference type="PROSITE" id="PS50181"/>
    </source>
</evidence>
<dbReference type="GO" id="GO:0016567">
    <property type="term" value="P:protein ubiquitination"/>
    <property type="evidence" value="ECO:0007669"/>
    <property type="project" value="UniProtKB-UniPathway"/>
</dbReference>
<dbReference type="SMART" id="SM00256">
    <property type="entry name" value="FBOX"/>
    <property type="match status" value="1"/>
</dbReference>
<sequence length="384" mass="43876">MEAFPPELLAKIFGFLPGKEIGRAAQVCRRFYEASQVEYVWRTRCAEEFSIRVKHVGDFSFRDVYAKLLHRYRFYLGLWQPQVSSYGGLFQVKFDVQLVAIVGRELLPPRDPHFTEPLRPRTLFRIGLDKPRDVTCVGGYGGPHEASIIESSRDKFSFKCCDSSQHRHPSGKHQELRDWLHEEASVSLDMHQFPHSQELLLMKFLILRQYDYSFQYRRVRLQEPPAGVPIRPGIFVGTYGTHGLELVQLEYLDGASKLRAVKLSGDPNVPCGQTTFEVVLQYGMELSLEQQASVASLDALDVRPGTGGPQPFRVPGDCHERFHQLPRSCIARYHGLGQVAGHGFTNPSFSRGHWVVFSDDLFGFLWLELLSLSMYHRVQEDLSC</sequence>
<protein>
    <submittedName>
        <fullName evidence="5">Putative cdc4</fullName>
    </submittedName>
</protein>
<evidence type="ECO:0000256" key="1">
    <source>
        <dbReference type="ARBA" id="ARBA00004906"/>
    </source>
</evidence>
<dbReference type="EMBL" id="GEFM01002943">
    <property type="protein sequence ID" value="JAP72853.1"/>
    <property type="molecule type" value="mRNA"/>
</dbReference>
<dbReference type="SUPFAM" id="SSF81383">
    <property type="entry name" value="F-box domain"/>
    <property type="match status" value="1"/>
</dbReference>
<comment type="similarity">
    <text evidence="2">Belongs to the FBXO31 family.</text>
</comment>
<organism evidence="5">
    <name type="scientific">Ixodes ricinus</name>
    <name type="common">Common tick</name>
    <name type="synonym">Acarus ricinus</name>
    <dbReference type="NCBI Taxonomy" id="34613"/>
    <lineage>
        <taxon>Eukaryota</taxon>
        <taxon>Metazoa</taxon>
        <taxon>Ecdysozoa</taxon>
        <taxon>Arthropoda</taxon>
        <taxon>Chelicerata</taxon>
        <taxon>Arachnida</taxon>
        <taxon>Acari</taxon>
        <taxon>Parasitiformes</taxon>
        <taxon>Ixodida</taxon>
        <taxon>Ixodoidea</taxon>
        <taxon>Ixodidae</taxon>
        <taxon>Ixodinae</taxon>
        <taxon>Ixodes</taxon>
    </lineage>
</organism>
<dbReference type="PROSITE" id="PS50181">
    <property type="entry name" value="FBOX"/>
    <property type="match status" value="1"/>
</dbReference>
<name>A0A131Y036_IXORI</name>
<comment type="pathway">
    <text evidence="1">Protein modification; protein ubiquitination.</text>
</comment>
<dbReference type="AlphaFoldDB" id="A0A131Y036"/>
<accession>A0A131Y036</accession>
<evidence type="ECO:0000256" key="3">
    <source>
        <dbReference type="ARBA" id="ARBA00022786"/>
    </source>
</evidence>
<reference evidence="5" key="1">
    <citation type="submission" date="2016-02" db="EMBL/GenBank/DDBJ databases">
        <title>RNAseq analyses of the midgut from blood- or serum-fed Ixodes ricinus ticks.</title>
        <authorList>
            <person name="Perner J."/>
            <person name="Provaznik J."/>
            <person name="Schrenkova J."/>
            <person name="Urbanova V."/>
            <person name="Ribeiro J.M."/>
            <person name="Kopacek P."/>
        </authorList>
    </citation>
    <scope>NUCLEOTIDE SEQUENCE</scope>
    <source>
        <tissue evidence="5">Gut</tissue>
    </source>
</reference>
<dbReference type="PANTHER" id="PTHR10706:SF130">
    <property type="entry name" value="F-BOX ONLY PROTEIN 31"/>
    <property type="match status" value="1"/>
</dbReference>
<dbReference type="UniPathway" id="UPA00143"/>
<dbReference type="InterPro" id="IPR001810">
    <property type="entry name" value="F-box_dom"/>
</dbReference>
<dbReference type="Pfam" id="PF12937">
    <property type="entry name" value="F-box-like"/>
    <property type="match status" value="1"/>
</dbReference>
<dbReference type="Pfam" id="PF12014">
    <property type="entry name" value="Cyclin_D1_bind"/>
    <property type="match status" value="1"/>
</dbReference>
<proteinExistence type="evidence at transcript level"/>
<dbReference type="Gene3D" id="1.20.1280.50">
    <property type="match status" value="1"/>
</dbReference>